<protein>
    <submittedName>
        <fullName evidence="2">DUF3139 domain-containing protein</fullName>
    </submittedName>
</protein>
<evidence type="ECO:0000313" key="2">
    <source>
        <dbReference type="EMBL" id="MDW0113982.1"/>
    </source>
</evidence>
<reference evidence="2 3" key="1">
    <citation type="submission" date="2023-06" db="EMBL/GenBank/DDBJ databases">
        <title>Sporosarcina sp. nov., isolated from Korean traditional fermented seafood 'Jeotgal'.</title>
        <authorList>
            <person name="Yang A.I."/>
            <person name="Shin N.-R."/>
        </authorList>
    </citation>
    <scope>NUCLEOTIDE SEQUENCE [LARGE SCALE GENOMIC DNA]</scope>
    <source>
        <strain evidence="2 3">KCTC13119</strain>
    </source>
</reference>
<accession>A0ABU4GAI2</accession>
<keyword evidence="1" id="KW-0472">Membrane</keyword>
<dbReference type="InterPro" id="IPR021486">
    <property type="entry name" value="DUF3139"/>
</dbReference>
<name>A0ABU4GAI2_9BACL</name>
<comment type="caution">
    <text evidence="2">The sequence shown here is derived from an EMBL/GenBank/DDBJ whole genome shotgun (WGS) entry which is preliminary data.</text>
</comment>
<sequence length="141" mass="16283">MFVITNRSKKKRLPIIIGILGLVAFVAAPFITIYFLNNGNPYHKYLVNKYIPQHLEEAGYTDSDIQWQSYAQPKHTISKDVYHGHYAVTFHDEPDLQYYYGVTKKGKNVVQFCSKHHASGESITTETKHSEKNCIDQFSNR</sequence>
<proteinExistence type="predicted"/>
<feature type="transmembrane region" description="Helical" evidence="1">
    <location>
        <begin position="12"/>
        <end position="36"/>
    </location>
</feature>
<organism evidence="2 3">
    <name type="scientific">Sporosarcina saromensis</name>
    <dbReference type="NCBI Taxonomy" id="359365"/>
    <lineage>
        <taxon>Bacteria</taxon>
        <taxon>Bacillati</taxon>
        <taxon>Bacillota</taxon>
        <taxon>Bacilli</taxon>
        <taxon>Bacillales</taxon>
        <taxon>Caryophanaceae</taxon>
        <taxon>Sporosarcina</taxon>
    </lineage>
</organism>
<gene>
    <name evidence="2" type="ORF">QT711_12360</name>
</gene>
<dbReference type="Pfam" id="PF11337">
    <property type="entry name" value="DUF3139"/>
    <property type="match status" value="1"/>
</dbReference>
<dbReference type="Proteomes" id="UP001282284">
    <property type="component" value="Unassembled WGS sequence"/>
</dbReference>
<dbReference type="EMBL" id="JAUBDI010000011">
    <property type="protein sequence ID" value="MDW0113982.1"/>
    <property type="molecule type" value="Genomic_DNA"/>
</dbReference>
<keyword evidence="1" id="KW-1133">Transmembrane helix</keyword>
<keyword evidence="3" id="KW-1185">Reference proteome</keyword>
<evidence type="ECO:0000313" key="3">
    <source>
        <dbReference type="Proteomes" id="UP001282284"/>
    </source>
</evidence>
<evidence type="ECO:0000256" key="1">
    <source>
        <dbReference type="SAM" id="Phobius"/>
    </source>
</evidence>
<keyword evidence="1" id="KW-0812">Transmembrane</keyword>